<feature type="region of interest" description="Disordered" evidence="1">
    <location>
        <begin position="1"/>
        <end position="23"/>
    </location>
</feature>
<dbReference type="HOGENOM" id="CLU_069365_1_0_11"/>
<dbReference type="InterPro" id="IPR053140">
    <property type="entry name" value="GDSL_Rv0518-like"/>
</dbReference>
<sequence length="291" mass="32241">MTDTTPDTHSSDEAPAARSGHERTWRRYVAIGDSFTEGMSDPDPRQDDAYLGWADRLAVDLAQVADGAGHGFEYANLAIRGKLLADVVGPQLDAALAMQPNLVSMVGGGNDIMRPNVDLDDVADQLEAAVVRLKDAGADVMLATMVNPTGSKIMARLRPRISWHIANLWGIAQRHDCYVLDVWGMRALRDMRMWGADRLHLSPEGHRRVAQQAAWTLGLPTEGDWLDLLPPLEPKPARQRLAENAEWSKEYFGPWIERRLRGTSSGDGREAKRPHPMPIDPSVAAELFRRA</sequence>
<organism evidence="3 4">
    <name type="scientific">Dermacoccus nishinomiyaensis</name>
    <dbReference type="NCBI Taxonomy" id="1274"/>
    <lineage>
        <taxon>Bacteria</taxon>
        <taxon>Bacillati</taxon>
        <taxon>Actinomycetota</taxon>
        <taxon>Actinomycetes</taxon>
        <taxon>Micrococcales</taxon>
        <taxon>Dermacoccaceae</taxon>
        <taxon>Dermacoccus</taxon>
    </lineage>
</organism>
<dbReference type="PANTHER" id="PTHR43784:SF2">
    <property type="entry name" value="GDSL-LIKE LIPASE_ACYLHYDROLASE, PUTATIVE (AFU_ORTHOLOGUE AFUA_2G00820)-RELATED"/>
    <property type="match status" value="1"/>
</dbReference>
<name>A0A075JMU6_9MICO</name>
<dbReference type="KEGG" id="dni:HX89_11640"/>
<dbReference type="CDD" id="cd01832">
    <property type="entry name" value="SGNH_hydrolase_like_1"/>
    <property type="match status" value="1"/>
</dbReference>
<evidence type="ECO:0000313" key="4">
    <source>
        <dbReference type="Proteomes" id="UP000027986"/>
    </source>
</evidence>
<evidence type="ECO:0000313" key="3">
    <source>
        <dbReference type="EMBL" id="AIF41478.1"/>
    </source>
</evidence>
<accession>A0A075JMU6</accession>
<proteinExistence type="predicted"/>
<protein>
    <submittedName>
        <fullName evidence="3">G-D-S-L family lipolytic protein</fullName>
    </submittedName>
</protein>
<reference evidence="3 4" key="1">
    <citation type="submission" date="2014-07" db="EMBL/GenBank/DDBJ databases">
        <title>Genome Sequencing of Dermacoccus nishinomiyaensis.</title>
        <authorList>
            <person name="Hong K.W."/>
            <person name="Chan K.G."/>
        </authorList>
    </citation>
    <scope>NUCLEOTIDE SEQUENCE [LARGE SCALE GENOMIC DNA]</scope>
    <source>
        <strain evidence="3 4">M25</strain>
    </source>
</reference>
<dbReference type="SUPFAM" id="SSF52266">
    <property type="entry name" value="SGNH hydrolase"/>
    <property type="match status" value="1"/>
</dbReference>
<dbReference type="Gene3D" id="3.40.50.1110">
    <property type="entry name" value="SGNH hydrolase"/>
    <property type="match status" value="1"/>
</dbReference>
<dbReference type="InterPro" id="IPR013830">
    <property type="entry name" value="SGNH_hydro"/>
</dbReference>
<feature type="domain" description="SGNH hydrolase-type esterase" evidence="2">
    <location>
        <begin position="30"/>
        <end position="208"/>
    </location>
</feature>
<dbReference type="eggNOG" id="COG2755">
    <property type="taxonomic scope" value="Bacteria"/>
</dbReference>
<dbReference type="Proteomes" id="UP000027986">
    <property type="component" value="Chromosome"/>
</dbReference>
<dbReference type="RefSeq" id="WP_038569294.1">
    <property type="nucleotide sequence ID" value="NZ_CP008889.1"/>
</dbReference>
<evidence type="ECO:0000259" key="2">
    <source>
        <dbReference type="Pfam" id="PF13472"/>
    </source>
</evidence>
<keyword evidence="4" id="KW-1185">Reference proteome</keyword>
<dbReference type="InterPro" id="IPR036514">
    <property type="entry name" value="SGNH_hydro_sf"/>
</dbReference>
<dbReference type="AlphaFoldDB" id="A0A075JMU6"/>
<dbReference type="Pfam" id="PF13472">
    <property type="entry name" value="Lipase_GDSL_2"/>
    <property type="match status" value="1"/>
</dbReference>
<feature type="region of interest" description="Disordered" evidence="1">
    <location>
        <begin position="260"/>
        <end position="291"/>
    </location>
</feature>
<dbReference type="PANTHER" id="PTHR43784">
    <property type="entry name" value="GDSL-LIKE LIPASE/ACYLHYDROLASE, PUTATIVE (AFU_ORTHOLOGUE AFUA_2G00820)-RELATED"/>
    <property type="match status" value="1"/>
</dbReference>
<dbReference type="GeneID" id="41841736"/>
<dbReference type="EMBL" id="CP008889">
    <property type="protein sequence ID" value="AIF41478.1"/>
    <property type="molecule type" value="Genomic_DNA"/>
</dbReference>
<evidence type="ECO:0000256" key="1">
    <source>
        <dbReference type="SAM" id="MobiDB-lite"/>
    </source>
</evidence>
<gene>
    <name evidence="3" type="ORF">HX89_11640</name>
</gene>
<dbReference type="OrthoDB" id="3465773at2"/>